<dbReference type="EMBL" id="CWQY01000014">
    <property type="protein sequence ID" value="CSC79905.1"/>
    <property type="molecule type" value="Genomic_DNA"/>
</dbReference>
<organism evidence="1 2">
    <name type="scientific">Vibrio cholerae</name>
    <dbReference type="NCBI Taxonomy" id="666"/>
    <lineage>
        <taxon>Bacteria</taxon>
        <taxon>Pseudomonadati</taxon>
        <taxon>Pseudomonadota</taxon>
        <taxon>Gammaproteobacteria</taxon>
        <taxon>Vibrionales</taxon>
        <taxon>Vibrionaceae</taxon>
        <taxon>Vibrio</taxon>
    </lineage>
</organism>
<evidence type="ECO:0000313" key="1">
    <source>
        <dbReference type="EMBL" id="CSC79905.1"/>
    </source>
</evidence>
<gene>
    <name evidence="1" type="ORF">ERS013200_02314</name>
</gene>
<reference evidence="1 2" key="1">
    <citation type="submission" date="2015-07" db="EMBL/GenBank/DDBJ databases">
        <authorList>
            <consortium name="Pathogen Informatics"/>
        </authorList>
    </citation>
    <scope>NUCLEOTIDE SEQUENCE [LARGE SCALE GENOMIC DNA]</scope>
    <source>
        <strain evidence="1 2">A316</strain>
    </source>
</reference>
<sequence>MAFEVVSKLDRLNFKTRIFRLICFRIEFALLLHDSEIIAGVIDRFPHPFGISPKFLETFLVRVERHIIKPVLAAIKMVFPTLSLNFAT</sequence>
<protein>
    <submittedName>
        <fullName evidence="1">Uncharacterized protein</fullName>
    </submittedName>
</protein>
<dbReference type="Proteomes" id="UP000041770">
    <property type="component" value="Unassembled WGS sequence"/>
</dbReference>
<accession>A0A655RFT0</accession>
<evidence type="ECO:0000313" key="2">
    <source>
        <dbReference type="Proteomes" id="UP000041770"/>
    </source>
</evidence>
<dbReference type="AlphaFoldDB" id="A0A655RFT0"/>
<proteinExistence type="predicted"/>
<name>A0A655RFT0_VIBCL</name>